<accession>A0ABT3L7U8</accession>
<evidence type="ECO:0000256" key="17">
    <source>
        <dbReference type="ARBA" id="ARBA00048623"/>
    </source>
</evidence>
<evidence type="ECO:0000256" key="8">
    <source>
        <dbReference type="ARBA" id="ARBA00022573"/>
    </source>
</evidence>
<feature type="transmembrane region" description="Helical" evidence="19">
    <location>
        <begin position="152"/>
        <end position="176"/>
    </location>
</feature>
<evidence type="ECO:0000256" key="2">
    <source>
        <dbReference type="ARBA" id="ARBA00004651"/>
    </source>
</evidence>
<proteinExistence type="inferred from homology"/>
<name>A0ABT3L7U8_9CYAN</name>
<feature type="transmembrane region" description="Helical" evidence="19">
    <location>
        <begin position="219"/>
        <end position="239"/>
    </location>
</feature>
<feature type="transmembrane region" description="Helical" evidence="19">
    <location>
        <begin position="123"/>
        <end position="146"/>
    </location>
</feature>
<sequence>MKQLQVHKWIKWLRKCSLSCLGSFLGSVVFYTSLPLPSSWPLGFERIARWAPVIGCGLGAGLALFDLGLGVLGVPDLTRSLVLVVLWLKLTNGLHLDGAMDTADGLAVLTPNRRLEVMQDSHTGAFGVMVGGIILLLKMVALYDLSRGDFPILWGLVGAAGWGRWGQVCAIAFYPYLKPTGKGAFHKQYLRSPQDVLIGLFVLLSLGALQIYLNREKWLGVVISTIAGMGLALFTGWWFNRKLGGHTGDTYGAVVEWTEAGFLVFLTGIFSFKPCCTGFFRGVAVFTQMPSSLSNLLPNLF</sequence>
<comment type="caution">
    <text evidence="20">The sequence shown here is derived from an EMBL/GenBank/DDBJ whole genome shotgun (WGS) entry which is preliminary data.</text>
</comment>
<comment type="pathway">
    <text evidence="3 19">Cofactor biosynthesis; adenosylcobalamin biosynthesis; adenosylcobalamin from cob(II)yrinate a,c-diamide: step 7/7.</text>
</comment>
<evidence type="ECO:0000256" key="16">
    <source>
        <dbReference type="ARBA" id="ARBA00032853"/>
    </source>
</evidence>
<dbReference type="PANTHER" id="PTHR34148">
    <property type="entry name" value="ADENOSYLCOBINAMIDE-GDP RIBAZOLETRANSFERASE"/>
    <property type="match status" value="1"/>
</dbReference>
<organism evidence="20 21">
    <name type="scientific">Spirulina subsalsa FACHB-351</name>
    <dbReference type="NCBI Taxonomy" id="234711"/>
    <lineage>
        <taxon>Bacteria</taxon>
        <taxon>Bacillati</taxon>
        <taxon>Cyanobacteriota</taxon>
        <taxon>Cyanophyceae</taxon>
        <taxon>Spirulinales</taxon>
        <taxon>Spirulinaceae</taxon>
        <taxon>Spirulina</taxon>
    </lineage>
</organism>
<evidence type="ECO:0000256" key="15">
    <source>
        <dbReference type="ARBA" id="ARBA00032605"/>
    </source>
</evidence>
<keyword evidence="10 19" id="KW-0812">Transmembrane</keyword>
<keyword evidence="21" id="KW-1185">Reference proteome</keyword>
<evidence type="ECO:0000256" key="5">
    <source>
        <dbReference type="ARBA" id="ARBA00013200"/>
    </source>
</evidence>
<keyword evidence="13 19" id="KW-0472">Membrane</keyword>
<comment type="function">
    <text evidence="14 19">Joins adenosylcobinamide-GDP and alpha-ribazole to generate adenosylcobalamin (Ado-cobalamin). Also synthesizes adenosylcobalamin 5'-phosphate from adenosylcobinamide-GDP and alpha-ribazole 5'-phosphate.</text>
</comment>
<evidence type="ECO:0000256" key="4">
    <source>
        <dbReference type="ARBA" id="ARBA00010561"/>
    </source>
</evidence>
<reference evidence="20 21" key="1">
    <citation type="submission" date="2021-08" db="EMBL/GenBank/DDBJ databases">
        <title>Draft genome sequence of Spirulina subsalsa with high tolerance to salinity and hype-accumulation of phycocyanin.</title>
        <authorList>
            <person name="Pei H."/>
            <person name="Jiang L."/>
        </authorList>
    </citation>
    <scope>NUCLEOTIDE SEQUENCE [LARGE SCALE GENOMIC DNA]</scope>
    <source>
        <strain evidence="20 21">FACHB-351</strain>
    </source>
</reference>
<dbReference type="Pfam" id="PF02654">
    <property type="entry name" value="CobS"/>
    <property type="match status" value="1"/>
</dbReference>
<evidence type="ECO:0000256" key="7">
    <source>
        <dbReference type="ARBA" id="ARBA00022475"/>
    </source>
</evidence>
<feature type="transmembrane region" description="Helical" evidence="19">
    <location>
        <begin position="196"/>
        <end position="213"/>
    </location>
</feature>
<dbReference type="GO" id="GO:0051073">
    <property type="term" value="F:adenosylcobinamide-GDP ribazoletransferase activity"/>
    <property type="evidence" value="ECO:0007669"/>
    <property type="project" value="UniProtKB-EC"/>
</dbReference>
<keyword evidence="7 19" id="KW-1003">Cell membrane</keyword>
<evidence type="ECO:0000256" key="10">
    <source>
        <dbReference type="ARBA" id="ARBA00022692"/>
    </source>
</evidence>
<comment type="catalytic activity">
    <reaction evidence="18 19">
        <text>alpha-ribazole 5'-phosphate + adenosylcob(III)inamide-GDP = adenosylcob(III)alamin 5'-phosphate + GMP + H(+)</text>
        <dbReference type="Rhea" id="RHEA:23560"/>
        <dbReference type="ChEBI" id="CHEBI:15378"/>
        <dbReference type="ChEBI" id="CHEBI:57918"/>
        <dbReference type="ChEBI" id="CHEBI:58115"/>
        <dbReference type="ChEBI" id="CHEBI:60487"/>
        <dbReference type="ChEBI" id="CHEBI:60493"/>
        <dbReference type="EC" id="2.7.8.26"/>
    </reaction>
</comment>
<comment type="catalytic activity">
    <reaction evidence="17 19">
        <text>alpha-ribazole + adenosylcob(III)inamide-GDP = adenosylcob(III)alamin + GMP + H(+)</text>
        <dbReference type="Rhea" id="RHEA:16049"/>
        <dbReference type="ChEBI" id="CHEBI:10329"/>
        <dbReference type="ChEBI" id="CHEBI:15378"/>
        <dbReference type="ChEBI" id="CHEBI:18408"/>
        <dbReference type="ChEBI" id="CHEBI:58115"/>
        <dbReference type="ChEBI" id="CHEBI:60487"/>
        <dbReference type="EC" id="2.7.8.26"/>
    </reaction>
</comment>
<keyword evidence="8 19" id="KW-0169">Cobalamin biosynthesis</keyword>
<evidence type="ECO:0000313" key="21">
    <source>
        <dbReference type="Proteomes" id="UP001526426"/>
    </source>
</evidence>
<evidence type="ECO:0000256" key="6">
    <source>
        <dbReference type="ARBA" id="ARBA00015850"/>
    </source>
</evidence>
<evidence type="ECO:0000256" key="3">
    <source>
        <dbReference type="ARBA" id="ARBA00004663"/>
    </source>
</evidence>
<evidence type="ECO:0000256" key="9">
    <source>
        <dbReference type="ARBA" id="ARBA00022679"/>
    </source>
</evidence>
<keyword evidence="12 19" id="KW-1133">Transmembrane helix</keyword>
<keyword evidence="9 19" id="KW-0808">Transferase</keyword>
<dbReference type="HAMAP" id="MF_00719">
    <property type="entry name" value="CobS"/>
    <property type="match status" value="1"/>
</dbReference>
<dbReference type="PANTHER" id="PTHR34148:SF1">
    <property type="entry name" value="ADENOSYLCOBINAMIDE-GDP RIBAZOLETRANSFERASE"/>
    <property type="match status" value="1"/>
</dbReference>
<feature type="transmembrane region" description="Helical" evidence="19">
    <location>
        <begin position="51"/>
        <end position="74"/>
    </location>
</feature>
<evidence type="ECO:0000256" key="14">
    <source>
        <dbReference type="ARBA" id="ARBA00025228"/>
    </source>
</evidence>
<dbReference type="NCBIfam" id="TIGR00317">
    <property type="entry name" value="cobS"/>
    <property type="match status" value="1"/>
</dbReference>
<protein>
    <recommendedName>
        <fullName evidence="6 19">Adenosylcobinamide-GDP ribazoletransferase</fullName>
        <ecNumber evidence="5 19">2.7.8.26</ecNumber>
    </recommendedName>
    <alternativeName>
        <fullName evidence="16 19">Cobalamin synthase</fullName>
    </alternativeName>
    <alternativeName>
        <fullName evidence="15 19">Cobalamin-5'-phosphate synthase</fullName>
    </alternativeName>
</protein>
<dbReference type="InterPro" id="IPR003805">
    <property type="entry name" value="CobS"/>
</dbReference>
<evidence type="ECO:0000256" key="19">
    <source>
        <dbReference type="HAMAP-Rule" id="MF_00719"/>
    </source>
</evidence>
<feature type="transmembrane region" description="Helical" evidence="19">
    <location>
        <begin position="251"/>
        <end position="272"/>
    </location>
</feature>
<dbReference type="Proteomes" id="UP001526426">
    <property type="component" value="Unassembled WGS sequence"/>
</dbReference>
<gene>
    <name evidence="19 20" type="primary">cobS</name>
    <name evidence="20" type="ORF">K4A83_15065</name>
</gene>
<comment type="similarity">
    <text evidence="4 19">Belongs to the CobS family.</text>
</comment>
<comment type="cofactor">
    <cofactor evidence="1 19">
        <name>Mg(2+)</name>
        <dbReference type="ChEBI" id="CHEBI:18420"/>
    </cofactor>
</comment>
<dbReference type="EC" id="2.7.8.26" evidence="5 19"/>
<evidence type="ECO:0000256" key="12">
    <source>
        <dbReference type="ARBA" id="ARBA00022989"/>
    </source>
</evidence>
<feature type="transmembrane region" description="Helical" evidence="19">
    <location>
        <begin position="12"/>
        <end position="31"/>
    </location>
</feature>
<keyword evidence="11 19" id="KW-0460">Magnesium</keyword>
<evidence type="ECO:0000256" key="13">
    <source>
        <dbReference type="ARBA" id="ARBA00023136"/>
    </source>
</evidence>
<evidence type="ECO:0000256" key="11">
    <source>
        <dbReference type="ARBA" id="ARBA00022842"/>
    </source>
</evidence>
<dbReference type="RefSeq" id="WP_265265445.1">
    <property type="nucleotide sequence ID" value="NZ_JAIHOM010000079.1"/>
</dbReference>
<evidence type="ECO:0000256" key="1">
    <source>
        <dbReference type="ARBA" id="ARBA00001946"/>
    </source>
</evidence>
<comment type="subcellular location">
    <subcellularLocation>
        <location evidence="2 19">Cell membrane</location>
        <topology evidence="2 19">Multi-pass membrane protein</topology>
    </subcellularLocation>
</comment>
<evidence type="ECO:0000256" key="18">
    <source>
        <dbReference type="ARBA" id="ARBA00049504"/>
    </source>
</evidence>
<evidence type="ECO:0000313" key="20">
    <source>
        <dbReference type="EMBL" id="MCW6037586.1"/>
    </source>
</evidence>
<dbReference type="EMBL" id="JAIHOM010000079">
    <property type="protein sequence ID" value="MCW6037586.1"/>
    <property type="molecule type" value="Genomic_DNA"/>
</dbReference>